<evidence type="ECO:0000313" key="2">
    <source>
        <dbReference type="EMBL" id="EOX98753.1"/>
    </source>
</evidence>
<keyword evidence="1" id="KW-0732">Signal</keyword>
<accession>A0A061E925</accession>
<dbReference type="AlphaFoldDB" id="A0A061E925"/>
<gene>
    <name evidence="2" type="ORF">TCM_007445</name>
</gene>
<evidence type="ECO:0000313" key="3">
    <source>
        <dbReference type="Proteomes" id="UP000026915"/>
    </source>
</evidence>
<dbReference type="Gramene" id="EOX98753">
    <property type="protein sequence ID" value="EOX98753"/>
    <property type="gene ID" value="TCM_007445"/>
</dbReference>
<reference evidence="2 3" key="1">
    <citation type="journal article" date="2013" name="Genome Biol.">
        <title>The genome sequence of the most widely cultivated cacao type and its use to identify candidate genes regulating pod color.</title>
        <authorList>
            <person name="Motamayor J.C."/>
            <person name="Mockaitis K."/>
            <person name="Schmutz J."/>
            <person name="Haiminen N."/>
            <person name="Iii D.L."/>
            <person name="Cornejo O."/>
            <person name="Findley S.D."/>
            <person name="Zheng P."/>
            <person name="Utro F."/>
            <person name="Royaert S."/>
            <person name="Saski C."/>
            <person name="Jenkins J."/>
            <person name="Podicheti R."/>
            <person name="Zhao M."/>
            <person name="Scheffler B.E."/>
            <person name="Stack J.C."/>
            <person name="Feltus F.A."/>
            <person name="Mustiga G.M."/>
            <person name="Amores F."/>
            <person name="Phillips W."/>
            <person name="Marelli J.P."/>
            <person name="May G.D."/>
            <person name="Shapiro H."/>
            <person name="Ma J."/>
            <person name="Bustamante C.D."/>
            <person name="Schnell R.J."/>
            <person name="Main D."/>
            <person name="Gilbert D."/>
            <person name="Parida L."/>
            <person name="Kuhn D.N."/>
        </authorList>
    </citation>
    <scope>NUCLEOTIDE SEQUENCE [LARGE SCALE GENOMIC DNA]</scope>
    <source>
        <strain evidence="3">cv. Matina 1-6</strain>
    </source>
</reference>
<dbReference type="EMBL" id="CM001880">
    <property type="protein sequence ID" value="EOX98753.1"/>
    <property type="molecule type" value="Genomic_DNA"/>
</dbReference>
<dbReference type="InParanoid" id="A0A061E925"/>
<proteinExistence type="predicted"/>
<keyword evidence="3" id="KW-1185">Reference proteome</keyword>
<name>A0A061E925_THECC</name>
<feature type="signal peptide" evidence="1">
    <location>
        <begin position="1"/>
        <end position="17"/>
    </location>
</feature>
<sequence>MSVWGLVIFFSCRLCLQCRLCLEQRYHRCHLCQVSLSQQFPHCQLHNHLCPTSAPFLHFLACPPFRPCLLPQSSPCLHCLACPQSPLSQLRFHPSHSSPHHLQKLALETVRLSYLIYIYIYIYRERERESMDRSYSLFLYTERLLPLSSFHFMMLY</sequence>
<dbReference type="HOGENOM" id="CLU_1689866_0_0_1"/>
<dbReference type="Proteomes" id="UP000026915">
    <property type="component" value="Chromosome 2"/>
</dbReference>
<protein>
    <submittedName>
        <fullName evidence="2">Uncharacterized protein</fullName>
    </submittedName>
</protein>
<organism evidence="2 3">
    <name type="scientific">Theobroma cacao</name>
    <name type="common">Cacao</name>
    <name type="synonym">Cocoa</name>
    <dbReference type="NCBI Taxonomy" id="3641"/>
    <lineage>
        <taxon>Eukaryota</taxon>
        <taxon>Viridiplantae</taxon>
        <taxon>Streptophyta</taxon>
        <taxon>Embryophyta</taxon>
        <taxon>Tracheophyta</taxon>
        <taxon>Spermatophyta</taxon>
        <taxon>Magnoliopsida</taxon>
        <taxon>eudicotyledons</taxon>
        <taxon>Gunneridae</taxon>
        <taxon>Pentapetalae</taxon>
        <taxon>rosids</taxon>
        <taxon>malvids</taxon>
        <taxon>Malvales</taxon>
        <taxon>Malvaceae</taxon>
        <taxon>Byttnerioideae</taxon>
        <taxon>Theobroma</taxon>
    </lineage>
</organism>
<evidence type="ECO:0000256" key="1">
    <source>
        <dbReference type="SAM" id="SignalP"/>
    </source>
</evidence>
<feature type="chain" id="PRO_5001601477" evidence="1">
    <location>
        <begin position="18"/>
        <end position="156"/>
    </location>
</feature>